<keyword evidence="2 3" id="KW-0472">Membrane</keyword>
<comment type="caution">
    <text evidence="5">The sequence shown here is derived from an EMBL/GenBank/DDBJ whole genome shotgun (WGS) entry which is preliminary data.</text>
</comment>
<dbReference type="CDD" id="cd07185">
    <property type="entry name" value="OmpA_C-like"/>
    <property type="match status" value="1"/>
</dbReference>
<gene>
    <name evidence="5" type="ORF">AACH00_09575</name>
</gene>
<dbReference type="Pfam" id="PF00691">
    <property type="entry name" value="OmpA"/>
    <property type="match status" value="1"/>
</dbReference>
<sequence length="181" mass="19129">MQLNSGYGTSGNDVRGGFHVFQQPAAQGGATVLLYINSPQWYSLTIIQPAALVQSVTASALAESIRKDGLATVQINFATGRAELPADAAPLIREIVALLKADRQLQLSIEGHTDNVGQAADNRKLSLTRAQNVAAAVAQGLGDPKRVQAVGHGADVPVADNRTEDGRARNRRVELVKRKAG</sequence>
<dbReference type="RefSeq" id="WP_341398892.1">
    <property type="nucleotide sequence ID" value="NZ_JBBUTI010000006.1"/>
</dbReference>
<keyword evidence="6" id="KW-1185">Reference proteome</keyword>
<feature type="domain" description="OmpA-like" evidence="4">
    <location>
        <begin position="64"/>
        <end position="181"/>
    </location>
</feature>
<comment type="subcellular location">
    <subcellularLocation>
        <location evidence="1">Cell outer membrane</location>
    </subcellularLocation>
</comment>
<dbReference type="SUPFAM" id="SSF103088">
    <property type="entry name" value="OmpA-like"/>
    <property type="match status" value="1"/>
</dbReference>
<dbReference type="Gene3D" id="3.30.1330.60">
    <property type="entry name" value="OmpA-like domain"/>
    <property type="match status" value="1"/>
</dbReference>
<evidence type="ECO:0000256" key="2">
    <source>
        <dbReference type="ARBA" id="ARBA00023136"/>
    </source>
</evidence>
<dbReference type="InterPro" id="IPR006664">
    <property type="entry name" value="OMP_bac"/>
</dbReference>
<dbReference type="InterPro" id="IPR036737">
    <property type="entry name" value="OmpA-like_sf"/>
</dbReference>
<evidence type="ECO:0000256" key="1">
    <source>
        <dbReference type="ARBA" id="ARBA00004442"/>
    </source>
</evidence>
<accession>A0ABU9C5S4</accession>
<dbReference type="Proteomes" id="UP001379945">
    <property type="component" value="Unassembled WGS sequence"/>
</dbReference>
<evidence type="ECO:0000313" key="5">
    <source>
        <dbReference type="EMBL" id="MEK8046595.1"/>
    </source>
</evidence>
<dbReference type="PANTHER" id="PTHR30329:SF20">
    <property type="entry name" value="EXPORTED PROTEIN"/>
    <property type="match status" value="1"/>
</dbReference>
<evidence type="ECO:0000259" key="4">
    <source>
        <dbReference type="PROSITE" id="PS51123"/>
    </source>
</evidence>
<dbReference type="PROSITE" id="PS51123">
    <property type="entry name" value="OMPA_2"/>
    <property type="match status" value="1"/>
</dbReference>
<evidence type="ECO:0000256" key="3">
    <source>
        <dbReference type="PROSITE-ProRule" id="PRU00473"/>
    </source>
</evidence>
<dbReference type="InterPro" id="IPR006665">
    <property type="entry name" value="OmpA-like"/>
</dbReference>
<dbReference type="InterPro" id="IPR050330">
    <property type="entry name" value="Bact_OuterMem_StrucFunc"/>
</dbReference>
<protein>
    <submittedName>
        <fullName evidence="5">OmpA family protein</fullName>
    </submittedName>
</protein>
<evidence type="ECO:0000313" key="6">
    <source>
        <dbReference type="Proteomes" id="UP001379945"/>
    </source>
</evidence>
<dbReference type="PANTHER" id="PTHR30329">
    <property type="entry name" value="STATOR ELEMENT OF FLAGELLAR MOTOR COMPLEX"/>
    <property type="match status" value="1"/>
</dbReference>
<proteinExistence type="predicted"/>
<name>A0ABU9C5S4_9BURK</name>
<dbReference type="EMBL" id="JBBUTI010000006">
    <property type="protein sequence ID" value="MEK8046595.1"/>
    <property type="molecule type" value="Genomic_DNA"/>
</dbReference>
<organism evidence="5 6">
    <name type="scientific">Ideonella margarita</name>
    <dbReference type="NCBI Taxonomy" id="2984191"/>
    <lineage>
        <taxon>Bacteria</taxon>
        <taxon>Pseudomonadati</taxon>
        <taxon>Pseudomonadota</taxon>
        <taxon>Betaproteobacteria</taxon>
        <taxon>Burkholderiales</taxon>
        <taxon>Sphaerotilaceae</taxon>
        <taxon>Ideonella</taxon>
    </lineage>
</organism>
<dbReference type="PRINTS" id="PR01021">
    <property type="entry name" value="OMPADOMAIN"/>
</dbReference>
<reference evidence="5 6" key="1">
    <citation type="submission" date="2024-04" db="EMBL/GenBank/DDBJ databases">
        <title>Novel species of the genus Ideonella isolated from streams.</title>
        <authorList>
            <person name="Lu H."/>
        </authorList>
    </citation>
    <scope>NUCLEOTIDE SEQUENCE [LARGE SCALE GENOMIC DNA]</scope>
    <source>
        <strain evidence="5 6">LYT19W</strain>
    </source>
</reference>